<name>A0A0P8BTH0_9CYAN</name>
<organism evidence="1 2">
    <name type="scientific">Phormidesmis priestleyi Ana</name>
    <dbReference type="NCBI Taxonomy" id="1666911"/>
    <lineage>
        <taxon>Bacteria</taxon>
        <taxon>Bacillati</taxon>
        <taxon>Cyanobacteriota</taxon>
        <taxon>Cyanophyceae</taxon>
        <taxon>Leptolyngbyales</taxon>
        <taxon>Leptolyngbyaceae</taxon>
        <taxon>Phormidesmis</taxon>
    </lineage>
</organism>
<gene>
    <name evidence="1" type="ORF">HLUCCA11_22420</name>
</gene>
<dbReference type="Proteomes" id="UP000050465">
    <property type="component" value="Unassembled WGS sequence"/>
</dbReference>
<sequence>MKFSLNLFVKLSAKRWTDVRLFYVWKKGGQMSDFLKVNDSDQRQYSPIHQQFQIPDYGHFVIASKLIVKI</sequence>
<dbReference type="EMBL" id="LJZR01000070">
    <property type="protein sequence ID" value="KPQ32083.1"/>
    <property type="molecule type" value="Genomic_DNA"/>
</dbReference>
<protein>
    <submittedName>
        <fullName evidence="1">Uncharacterized protein</fullName>
    </submittedName>
</protein>
<evidence type="ECO:0000313" key="2">
    <source>
        <dbReference type="Proteomes" id="UP000050465"/>
    </source>
</evidence>
<dbReference type="AlphaFoldDB" id="A0A0P8BTH0"/>
<proteinExistence type="predicted"/>
<evidence type="ECO:0000313" key="1">
    <source>
        <dbReference type="EMBL" id="KPQ32083.1"/>
    </source>
</evidence>
<dbReference type="STRING" id="1666911.HLUCCA11_22420"/>
<accession>A0A0P8BTH0</accession>
<reference evidence="1 2" key="1">
    <citation type="submission" date="2015-09" db="EMBL/GenBank/DDBJ databases">
        <title>Identification and resolution of microdiversity through metagenomic sequencing of parallel consortia.</title>
        <authorList>
            <person name="Nelson W.C."/>
            <person name="Romine M.F."/>
            <person name="Lindemann S.R."/>
        </authorList>
    </citation>
    <scope>NUCLEOTIDE SEQUENCE [LARGE SCALE GENOMIC DNA]</scope>
    <source>
        <strain evidence="1">Ana</strain>
    </source>
</reference>
<comment type="caution">
    <text evidence="1">The sequence shown here is derived from an EMBL/GenBank/DDBJ whole genome shotgun (WGS) entry which is preliminary data.</text>
</comment>